<name>V6RXE0_9FLAO</name>
<evidence type="ECO:0000256" key="9">
    <source>
        <dbReference type="ARBA" id="ARBA00022845"/>
    </source>
</evidence>
<dbReference type="EC" id="3.6.1.-" evidence="12"/>
<feature type="coiled-coil region" evidence="13">
    <location>
        <begin position="261"/>
        <end position="320"/>
    </location>
</feature>
<keyword evidence="11 12" id="KW-0648">Protein biosynthesis</keyword>
<dbReference type="GO" id="GO:0016887">
    <property type="term" value="F:ATP hydrolysis activity"/>
    <property type="evidence" value="ECO:0007669"/>
    <property type="project" value="UniProtKB-UniRule"/>
</dbReference>
<evidence type="ECO:0000256" key="2">
    <source>
        <dbReference type="ARBA" id="ARBA00022490"/>
    </source>
</evidence>
<evidence type="ECO:0000313" key="16">
    <source>
        <dbReference type="Proteomes" id="UP000319848"/>
    </source>
</evidence>
<keyword evidence="13" id="KW-0175">Coiled coil</keyword>
<gene>
    <name evidence="12" type="primary">ettA</name>
    <name evidence="15" type="ORF">IP98_01013</name>
</gene>
<dbReference type="PANTHER" id="PTHR43858:SF1">
    <property type="entry name" value="ABC TRANSPORTER-RELATED PROTEIN"/>
    <property type="match status" value="1"/>
</dbReference>
<dbReference type="SUPFAM" id="SSF52540">
    <property type="entry name" value="P-loop containing nucleoside triphosphate hydrolases"/>
    <property type="match status" value="2"/>
</dbReference>
<keyword evidence="2 12" id="KW-0963">Cytoplasm</keyword>
<dbReference type="AlphaFoldDB" id="V6RXE0"/>
<keyword evidence="4 12" id="KW-0699">rRNA-binding</keyword>
<feature type="domain" description="ABC transporter" evidence="14">
    <location>
        <begin position="9"/>
        <end position="268"/>
    </location>
</feature>
<keyword evidence="16" id="KW-1185">Reference proteome</keyword>
<dbReference type="FunFam" id="3.40.50.300:FF:000011">
    <property type="entry name" value="Putative ABC transporter ATP-binding component"/>
    <property type="match status" value="1"/>
</dbReference>
<keyword evidence="3 12" id="KW-0820">tRNA-binding</keyword>
<feature type="domain" description="ABC transporter" evidence="14">
    <location>
        <begin position="333"/>
        <end position="559"/>
    </location>
</feature>
<evidence type="ECO:0000256" key="7">
    <source>
        <dbReference type="ARBA" id="ARBA00022801"/>
    </source>
</evidence>
<feature type="binding site" evidence="12">
    <location>
        <begin position="365"/>
        <end position="372"/>
    </location>
    <ligand>
        <name>ATP</name>
        <dbReference type="ChEBI" id="CHEBI:30616"/>
        <label>2</label>
    </ligand>
</feature>
<comment type="caution">
    <text evidence="12">Lacks conserved residue(s) required for the propagation of feature annotation.</text>
</comment>
<keyword evidence="6 12" id="KW-0547">Nucleotide-binding</keyword>
<dbReference type="Pfam" id="PF12848">
    <property type="entry name" value="ABC_tran_Xtn"/>
    <property type="match status" value="1"/>
</dbReference>
<dbReference type="STRING" id="1341154.FCR2A7T_20990"/>
<evidence type="ECO:0000256" key="13">
    <source>
        <dbReference type="SAM" id="Coils"/>
    </source>
</evidence>
<dbReference type="InterPro" id="IPR027417">
    <property type="entry name" value="P-loop_NTPase"/>
</dbReference>
<comment type="similarity">
    <text evidence="1 12">Belongs to the ABC transporter superfamily. ABCF family. Translational throttle EttA subfamily.</text>
</comment>
<proteinExistence type="inferred from homology"/>
<organism evidence="15 16">
    <name type="scientific">Flavobacterium cauense R2A-7</name>
    <dbReference type="NCBI Taxonomy" id="1341154"/>
    <lineage>
        <taxon>Bacteria</taxon>
        <taxon>Pseudomonadati</taxon>
        <taxon>Bacteroidota</taxon>
        <taxon>Flavobacteriia</taxon>
        <taxon>Flavobacteriales</taxon>
        <taxon>Flavobacteriaceae</taxon>
        <taxon>Flavobacterium</taxon>
    </lineage>
</organism>
<keyword evidence="9 12" id="KW-0810">Translation regulation</keyword>
<dbReference type="GO" id="GO:0045900">
    <property type="term" value="P:negative regulation of translational elongation"/>
    <property type="evidence" value="ECO:0007669"/>
    <property type="project" value="UniProtKB-UniRule"/>
</dbReference>
<dbReference type="Proteomes" id="UP000319848">
    <property type="component" value="Unassembled WGS sequence"/>
</dbReference>
<dbReference type="PROSITE" id="PS00211">
    <property type="entry name" value="ABC_TRANSPORTER_1"/>
    <property type="match status" value="1"/>
</dbReference>
<evidence type="ECO:0000256" key="5">
    <source>
        <dbReference type="ARBA" id="ARBA00022737"/>
    </source>
</evidence>
<dbReference type="RefSeq" id="WP_023571213.1">
    <property type="nucleotide sequence ID" value="NZ_AVBI01000019.1"/>
</dbReference>
<dbReference type="FunFam" id="3.40.50.300:FF:000183">
    <property type="entry name" value="ABC transporter ATP-binding protein yjjK"/>
    <property type="match status" value="1"/>
</dbReference>
<dbReference type="EMBL" id="VLKQ01000003">
    <property type="protein sequence ID" value="TWI13860.1"/>
    <property type="molecule type" value="Genomic_DNA"/>
</dbReference>
<evidence type="ECO:0000256" key="1">
    <source>
        <dbReference type="ARBA" id="ARBA00005868"/>
    </source>
</evidence>
<comment type="domain">
    <text evidence="12">The arm domain is inserted in the first ABC transporter domain. Probably contacts ribosomal protein L1.</text>
</comment>
<keyword evidence="7 12" id="KW-0378">Hydrolase</keyword>
<evidence type="ECO:0000256" key="4">
    <source>
        <dbReference type="ARBA" id="ARBA00022730"/>
    </source>
</evidence>
<dbReference type="OrthoDB" id="1521973at2"/>
<dbReference type="InterPro" id="IPR022374">
    <property type="entry name" value="EttA"/>
</dbReference>
<dbReference type="PROSITE" id="PS50893">
    <property type="entry name" value="ABC_TRANSPORTER_2"/>
    <property type="match status" value="2"/>
</dbReference>
<comment type="function">
    <text evidence="12">A translation factor that gates the progression of the 70S ribosomal initiation complex (IC, containing tRNA(fMet) in the P-site) into the translation elongation cycle by using a mechanism sensitive to the ATP/ADP ratio. Binds to the 70S ribosome E-site where it modulates the state of the translating ribosome during subunit translocation. ATP hydrolysis probably frees it from the ribosome, which can enter the elongation phase.</text>
</comment>
<reference evidence="15 16" key="1">
    <citation type="journal article" date="2015" name="Stand. Genomic Sci.">
        <title>Genomic Encyclopedia of Bacterial and Archaeal Type Strains, Phase III: the genomes of soil and plant-associated and newly described type strains.</title>
        <authorList>
            <person name="Whitman W.B."/>
            <person name="Woyke T."/>
            <person name="Klenk H.P."/>
            <person name="Zhou Y."/>
            <person name="Lilburn T.G."/>
            <person name="Beck B.J."/>
            <person name="De Vos P."/>
            <person name="Vandamme P."/>
            <person name="Eisen J.A."/>
            <person name="Garrity G."/>
            <person name="Hugenholtz P."/>
            <person name="Kyrpides N.C."/>
        </authorList>
    </citation>
    <scope>NUCLEOTIDE SEQUENCE [LARGE SCALE GENOMIC DNA]</scope>
    <source>
        <strain evidence="15 16">CGMCC 1.7270</strain>
    </source>
</reference>
<comment type="subcellular location">
    <subcellularLocation>
        <location evidence="12">Cytoplasm</location>
    </subcellularLocation>
    <text evidence="12">Associates with ribosomes and polysomes.</text>
</comment>
<dbReference type="SMART" id="SM00382">
    <property type="entry name" value="AAA"/>
    <property type="match status" value="2"/>
</dbReference>
<evidence type="ECO:0000256" key="12">
    <source>
        <dbReference type="HAMAP-Rule" id="MF_00847"/>
    </source>
</evidence>
<dbReference type="CDD" id="cd03221">
    <property type="entry name" value="ABCF_EF-3"/>
    <property type="match status" value="2"/>
</dbReference>
<comment type="caution">
    <text evidence="15">The sequence shown here is derived from an EMBL/GenBank/DDBJ whole genome shotgun (WGS) entry which is preliminary data.</text>
</comment>
<dbReference type="GO" id="GO:0005737">
    <property type="term" value="C:cytoplasm"/>
    <property type="evidence" value="ECO:0007669"/>
    <property type="project" value="UniProtKB-SubCell"/>
</dbReference>
<dbReference type="GO" id="GO:0006412">
    <property type="term" value="P:translation"/>
    <property type="evidence" value="ECO:0007669"/>
    <property type="project" value="UniProtKB-KW"/>
</dbReference>
<dbReference type="NCBIfam" id="TIGR03719">
    <property type="entry name" value="ABC_ABC_ChvD"/>
    <property type="match status" value="1"/>
</dbReference>
<dbReference type="Pfam" id="PF00005">
    <property type="entry name" value="ABC_tran"/>
    <property type="match status" value="2"/>
</dbReference>
<dbReference type="InterPro" id="IPR003439">
    <property type="entry name" value="ABC_transporter-like_ATP-bd"/>
</dbReference>
<dbReference type="GO" id="GO:0000049">
    <property type="term" value="F:tRNA binding"/>
    <property type="evidence" value="ECO:0007669"/>
    <property type="project" value="UniProtKB-UniRule"/>
</dbReference>
<dbReference type="InterPro" id="IPR017871">
    <property type="entry name" value="ABC_transporter-like_CS"/>
</dbReference>
<keyword evidence="5 12" id="KW-0677">Repeat</keyword>
<protein>
    <recommendedName>
        <fullName evidence="12">Energy-dependent translational throttle protein EttA</fullName>
        <ecNumber evidence="12">3.6.1.-</ecNumber>
    </recommendedName>
    <alternativeName>
        <fullName evidence="12">Translational regulatory factor EttA</fullName>
    </alternativeName>
</protein>
<comment type="domain">
    <text evidence="12">The P-site tRNA interaction motif (PtIM domain) probably interacts with the P-site tRNA(fMet) as well as the 23S rRNA.</text>
</comment>
<evidence type="ECO:0000256" key="11">
    <source>
        <dbReference type="ARBA" id="ARBA00022917"/>
    </source>
</evidence>
<dbReference type="NCBIfam" id="NF008775">
    <property type="entry name" value="PRK11819.1"/>
    <property type="match status" value="1"/>
</dbReference>
<evidence type="ECO:0000256" key="10">
    <source>
        <dbReference type="ARBA" id="ARBA00022884"/>
    </source>
</evidence>
<comment type="subunit">
    <text evidence="12">Monomer. Probably contacts ribosomal proteins L1, L5, L33 and S7, the 16S and 23S rRNA and the P-site containing tRNA(fMet).</text>
</comment>
<dbReference type="InterPro" id="IPR003593">
    <property type="entry name" value="AAA+_ATPase"/>
</dbReference>
<feature type="region of interest" description="PtIM" evidence="12">
    <location>
        <begin position="251"/>
        <end position="331"/>
    </location>
</feature>
<evidence type="ECO:0000256" key="3">
    <source>
        <dbReference type="ARBA" id="ARBA00022555"/>
    </source>
</evidence>
<comment type="catalytic activity">
    <reaction evidence="12">
        <text>ATP + H2O = ADP + phosphate + H(+)</text>
        <dbReference type="Rhea" id="RHEA:13065"/>
        <dbReference type="ChEBI" id="CHEBI:15377"/>
        <dbReference type="ChEBI" id="CHEBI:15378"/>
        <dbReference type="ChEBI" id="CHEBI:30616"/>
        <dbReference type="ChEBI" id="CHEBI:43474"/>
        <dbReference type="ChEBI" id="CHEBI:456216"/>
    </reaction>
</comment>
<dbReference type="GO" id="GO:0043022">
    <property type="term" value="F:ribosome binding"/>
    <property type="evidence" value="ECO:0007669"/>
    <property type="project" value="UniProtKB-UniRule"/>
</dbReference>
<dbReference type="HAMAP" id="MF_00847">
    <property type="entry name" value="EttA"/>
    <property type="match status" value="1"/>
</dbReference>
<keyword evidence="10 12" id="KW-0694">RNA-binding</keyword>
<dbReference type="Gene3D" id="3.40.50.300">
    <property type="entry name" value="P-loop containing nucleotide triphosphate hydrolases"/>
    <property type="match status" value="2"/>
</dbReference>
<accession>V6RXE0</accession>
<dbReference type="PANTHER" id="PTHR43858">
    <property type="entry name" value="ENERGY-DEPENDENT TRANSLATIONAL THROTTLE PROTEIN ETTA"/>
    <property type="match status" value="1"/>
</dbReference>
<dbReference type="InterPro" id="IPR032781">
    <property type="entry name" value="ABC_tran_Xtn"/>
</dbReference>
<dbReference type="GO" id="GO:0005524">
    <property type="term" value="F:ATP binding"/>
    <property type="evidence" value="ECO:0007669"/>
    <property type="project" value="UniProtKB-UniRule"/>
</dbReference>
<keyword evidence="8 12" id="KW-0067">ATP-binding</keyword>
<sequence length="563" mass="63658">MSDDKKVIFSMSKVSKTYSSTNKQVLKDIYLSFFYGAKIGILGLNGSGKSSLLKIIAGVDKNYQGDVVFAPNYTVGYLEQEPLLDENKTVIEVVREGVAETMAILDEFNKINDMFGLPEVYEDADKMQKLMDRQAELQDRIDAAGAWEIDNKLEVAMDALRCPDSDTPISVLSGGEKRRVALCRLLLQQPDVLLLDEPTNHLDAESVLWLEQHLQQYAGTVIAVTHDRYFLDNVAGWILELDRGEGIPWKGNYSSWLDQKSKRMELEEKVASKRRKTLERELDWVRQGAKGRQTKQKARLQNYDKLLNEDQKELDEKLELYIPNGPRLGTNVIEAKHVAKAYGDKLLYDDLNFTLPQAGIVGIIGPNGAGKTTIFKMIMNELQPDSGEFVTGDTVKIAYVDQSHSNIDPNKSIWENFCDGQELIMMGGRQVNSRAYLSRFNFGGSDQNKKVATLSGGERNRLHLAMTLKEEGNVLLLDEPTNDLDINTLRALEEGLENFAGCAVVISHDRWFLDRICTHILAFEGDSQVYFFEGGFSDYEENRKKRLGDVAPTRIKYKKLIRN</sequence>
<evidence type="ECO:0000313" key="15">
    <source>
        <dbReference type="EMBL" id="TWI13860.1"/>
    </source>
</evidence>
<dbReference type="GO" id="GO:0019843">
    <property type="term" value="F:rRNA binding"/>
    <property type="evidence" value="ECO:0007669"/>
    <property type="project" value="UniProtKB-UniRule"/>
</dbReference>
<evidence type="ECO:0000256" key="6">
    <source>
        <dbReference type="ARBA" id="ARBA00022741"/>
    </source>
</evidence>
<evidence type="ECO:0000256" key="8">
    <source>
        <dbReference type="ARBA" id="ARBA00022840"/>
    </source>
</evidence>
<evidence type="ECO:0000259" key="14">
    <source>
        <dbReference type="PROSITE" id="PS50893"/>
    </source>
</evidence>